<reference evidence="2" key="1">
    <citation type="submission" date="2020-07" db="EMBL/GenBank/DDBJ databases">
        <title>Huge and variable diversity of episymbiotic CPR bacteria and DPANN archaea in groundwater ecosystems.</title>
        <authorList>
            <person name="He C.Y."/>
            <person name="Keren R."/>
            <person name="Whittaker M."/>
            <person name="Farag I.F."/>
            <person name="Doudna J."/>
            <person name="Cate J.H.D."/>
            <person name="Banfield J.F."/>
        </authorList>
    </citation>
    <scope>NUCLEOTIDE SEQUENCE</scope>
    <source>
        <strain evidence="2">NC_groundwater_580_Pr5_B-0.1um_64_19</strain>
    </source>
</reference>
<accession>A0A932ABB7</accession>
<sequence length="124" mass="13579">MKRFIRILALALVATLATGALSAQLFPRPKNNRENQLRTLDGVVMGKGDAPLSGAVVYLKNAKTLAVKSLYSGDDGGYRFNALAPNTDYEVFAEYKGKKSDTKTMSSFDSRPNVRINLHIDSPK</sequence>
<keyword evidence="2" id="KW-0121">Carboxypeptidase</keyword>
<evidence type="ECO:0000313" key="3">
    <source>
        <dbReference type="Proteomes" id="UP000779809"/>
    </source>
</evidence>
<keyword evidence="2" id="KW-0645">Protease</keyword>
<feature type="signal peptide" evidence="1">
    <location>
        <begin position="1"/>
        <end position="22"/>
    </location>
</feature>
<dbReference type="EMBL" id="JACPNR010000012">
    <property type="protein sequence ID" value="MBI2679104.1"/>
    <property type="molecule type" value="Genomic_DNA"/>
</dbReference>
<dbReference type="GO" id="GO:0004180">
    <property type="term" value="F:carboxypeptidase activity"/>
    <property type="evidence" value="ECO:0007669"/>
    <property type="project" value="UniProtKB-KW"/>
</dbReference>
<protein>
    <submittedName>
        <fullName evidence="2">Carboxypeptidase regulatory-like domain-containing protein</fullName>
    </submittedName>
</protein>
<dbReference type="InterPro" id="IPR008969">
    <property type="entry name" value="CarboxyPept-like_regulatory"/>
</dbReference>
<dbReference type="SUPFAM" id="SSF49464">
    <property type="entry name" value="Carboxypeptidase regulatory domain-like"/>
    <property type="match status" value="1"/>
</dbReference>
<evidence type="ECO:0000313" key="2">
    <source>
        <dbReference type="EMBL" id="MBI2679104.1"/>
    </source>
</evidence>
<gene>
    <name evidence="2" type="ORF">HYX28_10015</name>
</gene>
<evidence type="ECO:0000256" key="1">
    <source>
        <dbReference type="SAM" id="SignalP"/>
    </source>
</evidence>
<proteinExistence type="predicted"/>
<dbReference type="Gene3D" id="2.60.40.1120">
    <property type="entry name" value="Carboxypeptidase-like, regulatory domain"/>
    <property type="match status" value="1"/>
</dbReference>
<dbReference type="AlphaFoldDB" id="A0A932ABB7"/>
<feature type="chain" id="PRO_5037104926" evidence="1">
    <location>
        <begin position="23"/>
        <end position="124"/>
    </location>
</feature>
<keyword evidence="1" id="KW-0732">Signal</keyword>
<organism evidence="2 3">
    <name type="scientific">Candidatus Korobacter versatilis</name>
    <dbReference type="NCBI Taxonomy" id="658062"/>
    <lineage>
        <taxon>Bacteria</taxon>
        <taxon>Pseudomonadati</taxon>
        <taxon>Acidobacteriota</taxon>
        <taxon>Terriglobia</taxon>
        <taxon>Terriglobales</taxon>
        <taxon>Candidatus Korobacteraceae</taxon>
        <taxon>Candidatus Korobacter</taxon>
    </lineage>
</organism>
<name>A0A932ABB7_9BACT</name>
<dbReference type="Pfam" id="PF13620">
    <property type="entry name" value="CarboxypepD_reg"/>
    <property type="match status" value="1"/>
</dbReference>
<dbReference type="Proteomes" id="UP000779809">
    <property type="component" value="Unassembled WGS sequence"/>
</dbReference>
<comment type="caution">
    <text evidence="2">The sequence shown here is derived from an EMBL/GenBank/DDBJ whole genome shotgun (WGS) entry which is preliminary data.</text>
</comment>
<keyword evidence="2" id="KW-0378">Hydrolase</keyword>